<protein>
    <submittedName>
        <fullName evidence="2">Uncharacterized protein</fullName>
    </submittedName>
</protein>
<gene>
    <name evidence="2" type="ORF">KS407_06285</name>
</gene>
<dbReference type="Proteomes" id="UP000790580">
    <property type="component" value="Unassembled WGS sequence"/>
</dbReference>
<dbReference type="RefSeq" id="WP_140354988.1">
    <property type="nucleotide sequence ID" value="NZ_JAHQCR010000030.1"/>
</dbReference>
<keyword evidence="3" id="KW-1185">Reference proteome</keyword>
<comment type="caution">
    <text evidence="2">The sequence shown here is derived from an EMBL/GenBank/DDBJ whole genome shotgun (WGS) entry which is preliminary data.</text>
</comment>
<keyword evidence="1" id="KW-0472">Membrane</keyword>
<evidence type="ECO:0000256" key="1">
    <source>
        <dbReference type="SAM" id="Phobius"/>
    </source>
</evidence>
<sequence length="66" mass="7854">MRTSFCDVMDSWPHSEKMRTRFPILTDSCPHSKKMRSRFPATMDSSPHFFIFFFFTILVTQTISKD</sequence>
<keyword evidence="1" id="KW-1133">Transmembrane helix</keyword>
<name>A0ABS6JSK3_9BACI</name>
<evidence type="ECO:0000313" key="2">
    <source>
        <dbReference type="EMBL" id="MBU9721051.1"/>
    </source>
</evidence>
<accession>A0ABS6JSK3</accession>
<organism evidence="2 3">
    <name type="scientific">Evansella alkalicola</name>
    <dbReference type="NCBI Taxonomy" id="745819"/>
    <lineage>
        <taxon>Bacteria</taxon>
        <taxon>Bacillati</taxon>
        <taxon>Bacillota</taxon>
        <taxon>Bacilli</taxon>
        <taxon>Bacillales</taxon>
        <taxon>Bacillaceae</taxon>
        <taxon>Evansella</taxon>
    </lineage>
</organism>
<dbReference type="EMBL" id="JAHQCR010000030">
    <property type="protein sequence ID" value="MBU9721051.1"/>
    <property type="molecule type" value="Genomic_DNA"/>
</dbReference>
<keyword evidence="1" id="KW-0812">Transmembrane</keyword>
<feature type="transmembrane region" description="Helical" evidence="1">
    <location>
        <begin position="45"/>
        <end position="63"/>
    </location>
</feature>
<reference evidence="2 3" key="1">
    <citation type="submission" date="2021-06" db="EMBL/GenBank/DDBJ databases">
        <title>Bacillus sp. RD4P76, an endophyte from a halophyte.</title>
        <authorList>
            <person name="Sun J.-Q."/>
        </authorList>
    </citation>
    <scope>NUCLEOTIDE SEQUENCE [LARGE SCALE GENOMIC DNA]</scope>
    <source>
        <strain evidence="2 3">JCM 17098</strain>
    </source>
</reference>
<proteinExistence type="predicted"/>
<evidence type="ECO:0000313" key="3">
    <source>
        <dbReference type="Proteomes" id="UP000790580"/>
    </source>
</evidence>